<keyword evidence="1" id="KW-0732">Signal</keyword>
<dbReference type="OrthoDB" id="8590207at2"/>
<sequence>MLKSILMLVLFSVAFAQMAVAGRLLPQDVKTGMIRGVEYPQVNVDGTVYKLSPGSRVFDQSNRSILPGSIPQSARIFYQLNPQGELSKVWIMTPDEEVSSK</sequence>
<dbReference type="EMBL" id="SMCO01000011">
    <property type="protein sequence ID" value="TCV84715.1"/>
    <property type="molecule type" value="Genomic_DNA"/>
</dbReference>
<feature type="signal peptide" evidence="1">
    <location>
        <begin position="1"/>
        <end position="21"/>
    </location>
</feature>
<protein>
    <recommendedName>
        <fullName evidence="4">Nickel/cobalt transporter regulator</fullName>
    </recommendedName>
</protein>
<organism evidence="2 3">
    <name type="scientific">Sulfurirhabdus autotrophica</name>
    <dbReference type="NCBI Taxonomy" id="1706046"/>
    <lineage>
        <taxon>Bacteria</taxon>
        <taxon>Pseudomonadati</taxon>
        <taxon>Pseudomonadota</taxon>
        <taxon>Betaproteobacteria</taxon>
        <taxon>Nitrosomonadales</taxon>
        <taxon>Sulfuricellaceae</taxon>
        <taxon>Sulfurirhabdus</taxon>
    </lineage>
</organism>
<evidence type="ECO:0000256" key="1">
    <source>
        <dbReference type="SAM" id="SignalP"/>
    </source>
</evidence>
<reference evidence="2 3" key="1">
    <citation type="submission" date="2019-03" db="EMBL/GenBank/DDBJ databases">
        <title>Genomic Encyclopedia of Type Strains, Phase IV (KMG-IV): sequencing the most valuable type-strain genomes for metagenomic binning, comparative biology and taxonomic classification.</title>
        <authorList>
            <person name="Goeker M."/>
        </authorList>
    </citation>
    <scope>NUCLEOTIDE SEQUENCE [LARGE SCALE GENOMIC DNA]</scope>
    <source>
        <strain evidence="2 3">DSM 100309</strain>
    </source>
</reference>
<dbReference type="AlphaFoldDB" id="A0A4R3XY35"/>
<comment type="caution">
    <text evidence="2">The sequence shown here is derived from an EMBL/GenBank/DDBJ whole genome shotgun (WGS) entry which is preliminary data.</text>
</comment>
<evidence type="ECO:0000313" key="3">
    <source>
        <dbReference type="Proteomes" id="UP000295367"/>
    </source>
</evidence>
<accession>A0A4R3XY35</accession>
<name>A0A4R3XY35_9PROT</name>
<evidence type="ECO:0000313" key="2">
    <source>
        <dbReference type="EMBL" id="TCV84715.1"/>
    </source>
</evidence>
<proteinExistence type="predicted"/>
<dbReference type="RefSeq" id="WP_124946181.1">
    <property type="nucleotide sequence ID" value="NZ_BHVT01000027.1"/>
</dbReference>
<keyword evidence="3" id="KW-1185">Reference proteome</keyword>
<evidence type="ECO:0008006" key="4">
    <source>
        <dbReference type="Google" id="ProtNLM"/>
    </source>
</evidence>
<feature type="chain" id="PRO_5020267480" description="Nickel/cobalt transporter regulator" evidence="1">
    <location>
        <begin position="22"/>
        <end position="101"/>
    </location>
</feature>
<gene>
    <name evidence="2" type="ORF">EDC63_11159</name>
</gene>
<dbReference type="Proteomes" id="UP000295367">
    <property type="component" value="Unassembled WGS sequence"/>
</dbReference>